<reference evidence="2 3" key="1">
    <citation type="submission" date="2017-05" db="EMBL/GenBank/DDBJ databases">
        <title>Genome sequence of Candidatus Fukatsuia symbiotica and Candidatus Hamiltonella defensa from Acyrthosiphon pisum strain 5D.</title>
        <authorList>
            <person name="Patel V.A."/>
            <person name="Chevignon G."/>
            <person name="Russell J.A."/>
            <person name="Oliver K.M."/>
        </authorList>
    </citation>
    <scope>NUCLEOTIDE SEQUENCE [LARGE SCALE GENOMIC DNA]</scope>
    <source>
        <strain evidence="2 3">5D</strain>
        <plasmid evidence="2 3">p5D_Fsymbiotica-2</plasmid>
    </source>
</reference>
<dbReference type="KEGG" id="fsm:CCS41_14765"/>
<dbReference type="AlphaFoldDB" id="A0A2U8IBC5"/>
<dbReference type="Proteomes" id="UP000261875">
    <property type="component" value="Plasmid p5D_Fsymbiotica-2"/>
</dbReference>
<keyword evidence="3" id="KW-1185">Reference proteome</keyword>
<accession>A0A2U8IBC5</accession>
<organism evidence="2 3">
    <name type="scientific">Candidatus Fukatsuia symbiotica</name>
    <dbReference type="NCBI Taxonomy" id="1878942"/>
    <lineage>
        <taxon>Bacteria</taxon>
        <taxon>Pseudomonadati</taxon>
        <taxon>Pseudomonadota</taxon>
        <taxon>Gammaproteobacteria</taxon>
        <taxon>Enterobacterales</taxon>
        <taxon>Yersiniaceae</taxon>
        <taxon>Candidatus Fukatsuia</taxon>
    </lineage>
</organism>
<gene>
    <name evidence="2" type="ORF">CCS41_14765</name>
</gene>
<dbReference type="RefSeq" id="WP_119797964.1">
    <property type="nucleotide sequence ID" value="NZ_CP021661.1"/>
</dbReference>
<evidence type="ECO:0000313" key="3">
    <source>
        <dbReference type="Proteomes" id="UP000261875"/>
    </source>
</evidence>
<geneLocation type="plasmid" evidence="2 3">
    <name>p5D_Fsymbiotica-2</name>
</geneLocation>
<proteinExistence type="predicted"/>
<evidence type="ECO:0000313" key="2">
    <source>
        <dbReference type="EMBL" id="AWK15664.1"/>
    </source>
</evidence>
<dbReference type="OrthoDB" id="6979325at2"/>
<name>A0A2U8IBC5_9GAMM</name>
<keyword evidence="2" id="KW-0614">Plasmid</keyword>
<sequence>MLPRLRHVFQCGRAWWQFYETHADELRDVIVETMVKLFACGTSTLGYTIWRCACQGCDHTKRILFSCKSRSCPSCGKKATEQWAQKQETGHEGVQVIMSRDSPRPAQRYRLAQKPLTPIPLLSGFFFSRPVNI</sequence>
<feature type="domain" description="Transposase zinc-binding" evidence="1">
    <location>
        <begin position="15"/>
        <end position="89"/>
    </location>
</feature>
<dbReference type="InterPro" id="IPR026889">
    <property type="entry name" value="Zn_Tnp"/>
</dbReference>
<dbReference type="Pfam" id="PF14319">
    <property type="entry name" value="Zn_Tnp_IS91"/>
    <property type="match status" value="1"/>
</dbReference>
<protein>
    <recommendedName>
        <fullName evidence="1">Transposase zinc-binding domain-containing protein</fullName>
    </recommendedName>
</protein>
<dbReference type="EMBL" id="CP021661">
    <property type="protein sequence ID" value="AWK15664.1"/>
    <property type="molecule type" value="Genomic_DNA"/>
</dbReference>
<evidence type="ECO:0000259" key="1">
    <source>
        <dbReference type="Pfam" id="PF14319"/>
    </source>
</evidence>